<keyword evidence="2" id="KW-0812">Transmembrane</keyword>
<evidence type="ECO:0000256" key="2">
    <source>
        <dbReference type="SAM" id="Phobius"/>
    </source>
</evidence>
<reference evidence="3 4" key="1">
    <citation type="submission" date="2020-02" db="EMBL/GenBank/DDBJ databases">
        <title>Characterization of phylogenetic diversity of novel bifidobacterial species isolated in Czech ZOOs.</title>
        <authorList>
            <person name="Lugli G.A."/>
            <person name="Vera N.B."/>
            <person name="Ventura M."/>
        </authorList>
    </citation>
    <scope>NUCLEOTIDE SEQUENCE [LARGE SCALE GENOMIC DNA]</scope>
    <source>
        <strain evidence="3 4">DSM 109958</strain>
    </source>
</reference>
<feature type="transmembrane region" description="Helical" evidence="2">
    <location>
        <begin position="122"/>
        <end position="142"/>
    </location>
</feature>
<evidence type="ECO:0000313" key="3">
    <source>
        <dbReference type="EMBL" id="NMN00374.1"/>
    </source>
</evidence>
<evidence type="ECO:0000256" key="1">
    <source>
        <dbReference type="SAM" id="MobiDB-lite"/>
    </source>
</evidence>
<protein>
    <recommendedName>
        <fullName evidence="5">Membrane associated protein</fullName>
    </recommendedName>
</protein>
<organism evidence="3 4">
    <name type="scientific">Bifidobacterium moraviense</name>
    <dbReference type="NCBI Taxonomy" id="2675323"/>
    <lineage>
        <taxon>Bacteria</taxon>
        <taxon>Bacillati</taxon>
        <taxon>Actinomycetota</taxon>
        <taxon>Actinomycetes</taxon>
        <taxon>Bifidobacteriales</taxon>
        <taxon>Bifidobacteriaceae</taxon>
        <taxon>Bifidobacterium</taxon>
    </lineage>
</organism>
<keyword evidence="4" id="KW-1185">Reference proteome</keyword>
<evidence type="ECO:0008006" key="5">
    <source>
        <dbReference type="Google" id="ProtNLM"/>
    </source>
</evidence>
<name>A0A7Y0F1M6_9BIFI</name>
<dbReference type="AlphaFoldDB" id="A0A7Y0F1M6"/>
<keyword evidence="2" id="KW-1133">Transmembrane helix</keyword>
<keyword evidence="2" id="KW-0472">Membrane</keyword>
<accession>A0A7Y0F1M6</accession>
<feature type="compositionally biased region" description="Basic and acidic residues" evidence="1">
    <location>
        <begin position="1"/>
        <end position="20"/>
    </location>
</feature>
<comment type="caution">
    <text evidence="3">The sequence shown here is derived from an EMBL/GenBank/DDBJ whole genome shotgun (WGS) entry which is preliminary data.</text>
</comment>
<proteinExistence type="predicted"/>
<dbReference type="RefSeq" id="WP_169275531.1">
    <property type="nucleotide sequence ID" value="NZ_JAAIIH010000005.1"/>
</dbReference>
<dbReference type="Proteomes" id="UP000588277">
    <property type="component" value="Unassembled WGS sequence"/>
</dbReference>
<dbReference type="EMBL" id="JAAIIH010000005">
    <property type="protein sequence ID" value="NMN00374.1"/>
    <property type="molecule type" value="Genomic_DNA"/>
</dbReference>
<feature type="region of interest" description="Disordered" evidence="1">
    <location>
        <begin position="1"/>
        <end position="28"/>
    </location>
</feature>
<evidence type="ECO:0000313" key="4">
    <source>
        <dbReference type="Proteomes" id="UP000588277"/>
    </source>
</evidence>
<feature type="transmembrane region" description="Helical" evidence="2">
    <location>
        <begin position="148"/>
        <end position="166"/>
    </location>
</feature>
<gene>
    <name evidence="3" type="ORF">G1C96_0953</name>
</gene>
<sequence length="184" mass="19575">MTDHKDSNVPHDDSTARPGDDAAGDDAAWRDFLAAHGDELDSVERSRAARRFERHAQKKEKEALLDVRDLSPDAFAGSSAGGARSGPRDFTGRSWLDVDDVMDQGSDFVAPDPDIPVRASKLVLWIIVVIGVLALAGCVLIPSMSSLLGALGGALTMVGAAGLLMLHKGHTQTRTDEFDDGARV</sequence>